<reference evidence="2 3" key="1">
    <citation type="journal article" date="2003" name="PLoS Biol.">
        <title>The genome sequence of Caenorhabditis briggsae: a platform for comparative genomics.</title>
        <authorList>
            <person name="Stein L.D."/>
            <person name="Bao Z."/>
            <person name="Blasiar D."/>
            <person name="Blumenthal T."/>
            <person name="Brent M.R."/>
            <person name="Chen N."/>
            <person name="Chinwalla A."/>
            <person name="Clarke L."/>
            <person name="Clee C."/>
            <person name="Coghlan A."/>
            <person name="Coulson A."/>
            <person name="D'Eustachio P."/>
            <person name="Fitch D.H."/>
            <person name="Fulton L.A."/>
            <person name="Fulton R.E."/>
            <person name="Griffiths-Jones S."/>
            <person name="Harris T.W."/>
            <person name="Hillier L.W."/>
            <person name="Kamath R."/>
            <person name="Kuwabara P.E."/>
            <person name="Mardis E.R."/>
            <person name="Marra M.A."/>
            <person name="Miner T.L."/>
            <person name="Minx P."/>
            <person name="Mullikin J.C."/>
            <person name="Plumb R.W."/>
            <person name="Rogers J."/>
            <person name="Schein J.E."/>
            <person name="Sohrmann M."/>
            <person name="Spieth J."/>
            <person name="Stajich J.E."/>
            <person name="Wei C."/>
            <person name="Willey D."/>
            <person name="Wilson R.K."/>
            <person name="Durbin R."/>
            <person name="Waterston R.H."/>
        </authorList>
    </citation>
    <scope>NUCLEOTIDE SEQUENCE [LARGE SCALE GENOMIC DNA]</scope>
    <source>
        <strain evidence="2 3">AF16</strain>
    </source>
</reference>
<dbReference type="InterPro" id="IPR018817">
    <property type="entry name" value="7TM_GPCR_serpentine_rcpt_Srz"/>
</dbReference>
<protein>
    <submittedName>
        <fullName evidence="2">Protein CBG22621</fullName>
    </submittedName>
</protein>
<accession>A8Y2P8</accession>
<dbReference type="EMBL" id="HE600969">
    <property type="protein sequence ID" value="CAP39173.2"/>
    <property type="molecule type" value="Genomic_DNA"/>
</dbReference>
<reference evidence="2 3" key="2">
    <citation type="journal article" date="2011" name="PLoS Genet.">
        <title>Caenorhabditis briggsae recombinant inbred line genotypes reveal inter-strain incompatibility and the evolution of recombination.</title>
        <authorList>
            <person name="Ross J.A."/>
            <person name="Koboldt D.C."/>
            <person name="Staisch J.E."/>
            <person name="Chamberlin H.M."/>
            <person name="Gupta B.P."/>
            <person name="Miller R.D."/>
            <person name="Baird S.E."/>
            <person name="Haag E.S."/>
        </authorList>
    </citation>
    <scope>NUCLEOTIDE SEQUENCE [LARGE SCALE GENOMIC DNA]</scope>
    <source>
        <strain evidence="2 3">AF16</strain>
    </source>
</reference>
<keyword evidence="3" id="KW-1185">Reference proteome</keyword>
<dbReference type="AlphaFoldDB" id="A8Y2P8"/>
<dbReference type="PANTHER" id="PTHR31720:SF12">
    <property type="entry name" value="SERPENTINE RECEPTOR, CLASS T-RELATED"/>
    <property type="match status" value="1"/>
</dbReference>
<name>A8Y2P8_CAEBR</name>
<dbReference type="HOGENOM" id="CLU_1397471_0_0_1"/>
<evidence type="ECO:0000256" key="1">
    <source>
        <dbReference type="SAM" id="Phobius"/>
    </source>
</evidence>
<feature type="transmembrane region" description="Helical" evidence="1">
    <location>
        <begin position="22"/>
        <end position="51"/>
    </location>
</feature>
<dbReference type="STRING" id="6238.A8Y2P8"/>
<keyword evidence="1" id="KW-0472">Membrane</keyword>
<dbReference type="KEGG" id="cbr:CBG_22621"/>
<evidence type="ECO:0000313" key="4">
    <source>
        <dbReference type="WormBase" id="CBG22621"/>
    </source>
</evidence>
<feature type="transmembrane region" description="Helical" evidence="1">
    <location>
        <begin position="135"/>
        <end position="158"/>
    </location>
</feature>
<dbReference type="Pfam" id="PF10325">
    <property type="entry name" value="7TM_GPCR_Srz"/>
    <property type="match status" value="1"/>
</dbReference>
<dbReference type="PANTHER" id="PTHR31720">
    <property type="entry name" value="SERPENTINE RECEPTOR, CLASS Z-RELATED"/>
    <property type="match status" value="1"/>
</dbReference>
<dbReference type="RefSeq" id="XP_045097617.1">
    <property type="nucleotide sequence ID" value="XM_045238284.1"/>
</dbReference>
<dbReference type="Proteomes" id="UP000008549">
    <property type="component" value="Unassembled WGS sequence"/>
</dbReference>
<dbReference type="GeneID" id="8580189"/>
<sequence>MSLYYQDILHTYEIPNHFSLKFFVASFSFILLLLQFCCFSILLVMVFPFYMKVYRENRKKEQSIYYIFLNILIYASAILHIPIVLKIRNNSHLPSVIKNQPQNYVLYQTIFMPCFKTPQIYAVSFVYWYHMSLDFYILLCLIFDVLSTPLLIQISYLCCNRRNVKSLRANLSFGVKIKSIFTTDNSKIGPMTVSN</sequence>
<feature type="transmembrane region" description="Helical" evidence="1">
    <location>
        <begin position="63"/>
        <end position="85"/>
    </location>
</feature>
<proteinExistence type="predicted"/>
<keyword evidence="1" id="KW-0812">Transmembrane</keyword>
<evidence type="ECO:0000313" key="3">
    <source>
        <dbReference type="Proteomes" id="UP000008549"/>
    </source>
</evidence>
<organism evidence="2 3">
    <name type="scientific">Caenorhabditis briggsae</name>
    <dbReference type="NCBI Taxonomy" id="6238"/>
    <lineage>
        <taxon>Eukaryota</taxon>
        <taxon>Metazoa</taxon>
        <taxon>Ecdysozoa</taxon>
        <taxon>Nematoda</taxon>
        <taxon>Chromadorea</taxon>
        <taxon>Rhabditida</taxon>
        <taxon>Rhabditina</taxon>
        <taxon>Rhabditomorpha</taxon>
        <taxon>Rhabditoidea</taxon>
        <taxon>Rhabditidae</taxon>
        <taxon>Peloderinae</taxon>
        <taxon>Caenorhabditis</taxon>
    </lineage>
</organism>
<dbReference type="InParanoid" id="A8Y2P8"/>
<dbReference type="WormBase" id="CBG22621">
    <property type="protein sequence ID" value="CBP48875"/>
    <property type="gene ID" value="WBGene00041144"/>
</dbReference>
<gene>
    <name evidence="2 4" type="ORF">CBG22621</name>
    <name evidence="2" type="ORF">CBG_22621</name>
</gene>
<keyword evidence="1" id="KW-1133">Transmembrane helix</keyword>
<dbReference type="OMA" id="SIYYIFL"/>
<evidence type="ECO:0000313" key="2">
    <source>
        <dbReference type="EMBL" id="CAP39173.2"/>
    </source>
</evidence>
<dbReference type="CTD" id="8580189"/>